<evidence type="ECO:0000313" key="1">
    <source>
        <dbReference type="EMBL" id="MBG6135748.1"/>
    </source>
</evidence>
<dbReference type="RefSeq" id="WP_197002815.1">
    <property type="nucleotide sequence ID" value="NZ_BONS01000002.1"/>
</dbReference>
<dbReference type="EMBL" id="JADOUF010000001">
    <property type="protein sequence ID" value="MBG6135748.1"/>
    <property type="molecule type" value="Genomic_DNA"/>
</dbReference>
<proteinExistence type="predicted"/>
<sequence>MDENLIDVARSIRPYLDRLVGAGAAEFDQRLRALLVRARAGEDVDAELLALLTGSPATHAWAAAVLADERHRPPADLDLRAADPAGGYAGLPHPHGGGPVPATRYVCPVDGNYAWWRISVGEPVPVCPDHLDTALVADPS</sequence>
<dbReference type="Proteomes" id="UP000622552">
    <property type="component" value="Unassembled WGS sequence"/>
</dbReference>
<accession>A0A8J7GPT9</accession>
<organism evidence="1 2">
    <name type="scientific">Longispora fulva</name>
    <dbReference type="NCBI Taxonomy" id="619741"/>
    <lineage>
        <taxon>Bacteria</taxon>
        <taxon>Bacillati</taxon>
        <taxon>Actinomycetota</taxon>
        <taxon>Actinomycetes</taxon>
        <taxon>Micromonosporales</taxon>
        <taxon>Micromonosporaceae</taxon>
        <taxon>Longispora</taxon>
    </lineage>
</organism>
<gene>
    <name evidence="1" type="ORF">IW245_001942</name>
</gene>
<comment type="caution">
    <text evidence="1">The sequence shown here is derived from an EMBL/GenBank/DDBJ whole genome shotgun (WGS) entry which is preliminary data.</text>
</comment>
<reference evidence="1" key="1">
    <citation type="submission" date="2020-11" db="EMBL/GenBank/DDBJ databases">
        <title>Sequencing the genomes of 1000 actinobacteria strains.</title>
        <authorList>
            <person name="Klenk H.-P."/>
        </authorList>
    </citation>
    <scope>NUCLEOTIDE SEQUENCE</scope>
    <source>
        <strain evidence="1">DSM 45356</strain>
    </source>
</reference>
<evidence type="ECO:0000313" key="2">
    <source>
        <dbReference type="Proteomes" id="UP000622552"/>
    </source>
</evidence>
<dbReference type="AlphaFoldDB" id="A0A8J7GPT9"/>
<name>A0A8J7GPT9_9ACTN</name>
<keyword evidence="2" id="KW-1185">Reference proteome</keyword>
<protein>
    <submittedName>
        <fullName evidence="1">Uncharacterized protein</fullName>
    </submittedName>
</protein>